<comment type="cofactor">
    <cofactor evidence="1">
        <name>heme</name>
        <dbReference type="ChEBI" id="CHEBI:30413"/>
    </cofactor>
</comment>
<dbReference type="InterPro" id="IPR036396">
    <property type="entry name" value="Cyt_P450_sf"/>
</dbReference>
<dbReference type="Proteomes" id="UP001610335">
    <property type="component" value="Unassembled WGS sequence"/>
</dbReference>
<keyword evidence="9" id="KW-1133">Transmembrane helix</keyword>
<keyword evidence="9" id="KW-0812">Transmembrane</keyword>
<name>A0ABR4HQW7_9EURO</name>
<evidence type="ECO:0000256" key="8">
    <source>
        <dbReference type="RuleBase" id="RU000461"/>
    </source>
</evidence>
<feature type="transmembrane region" description="Helical" evidence="9">
    <location>
        <begin position="6"/>
        <end position="28"/>
    </location>
</feature>
<evidence type="ECO:0000256" key="7">
    <source>
        <dbReference type="ARBA" id="ARBA00023033"/>
    </source>
</evidence>
<dbReference type="PROSITE" id="PS00086">
    <property type="entry name" value="CYTOCHROME_P450"/>
    <property type="match status" value="1"/>
</dbReference>
<dbReference type="PRINTS" id="PR00385">
    <property type="entry name" value="P450"/>
</dbReference>
<protein>
    <submittedName>
        <fullName evidence="10">Cytochrome P450</fullName>
    </submittedName>
</protein>
<organism evidence="10 11">
    <name type="scientific">Aspergillus cavernicola</name>
    <dbReference type="NCBI Taxonomy" id="176166"/>
    <lineage>
        <taxon>Eukaryota</taxon>
        <taxon>Fungi</taxon>
        <taxon>Dikarya</taxon>
        <taxon>Ascomycota</taxon>
        <taxon>Pezizomycotina</taxon>
        <taxon>Eurotiomycetes</taxon>
        <taxon>Eurotiomycetidae</taxon>
        <taxon>Eurotiales</taxon>
        <taxon>Aspergillaceae</taxon>
        <taxon>Aspergillus</taxon>
        <taxon>Aspergillus subgen. Nidulantes</taxon>
    </lineage>
</organism>
<keyword evidence="9" id="KW-0472">Membrane</keyword>
<accession>A0ABR4HQW7</accession>
<dbReference type="InterPro" id="IPR002401">
    <property type="entry name" value="Cyt_P450_E_grp-I"/>
</dbReference>
<dbReference type="Pfam" id="PF00067">
    <property type="entry name" value="p450"/>
    <property type="match status" value="1"/>
</dbReference>
<evidence type="ECO:0000256" key="6">
    <source>
        <dbReference type="ARBA" id="ARBA00023004"/>
    </source>
</evidence>
<dbReference type="InterPro" id="IPR017972">
    <property type="entry name" value="Cyt_P450_CS"/>
</dbReference>
<dbReference type="Gene3D" id="1.10.630.10">
    <property type="entry name" value="Cytochrome P450"/>
    <property type="match status" value="1"/>
</dbReference>
<comment type="caution">
    <text evidence="10">The sequence shown here is derived from an EMBL/GenBank/DDBJ whole genome shotgun (WGS) entry which is preliminary data.</text>
</comment>
<evidence type="ECO:0000256" key="4">
    <source>
        <dbReference type="ARBA" id="ARBA00022723"/>
    </source>
</evidence>
<keyword evidence="11" id="KW-1185">Reference proteome</keyword>
<evidence type="ECO:0000256" key="1">
    <source>
        <dbReference type="ARBA" id="ARBA00001971"/>
    </source>
</evidence>
<proteinExistence type="inferred from homology"/>
<reference evidence="10 11" key="1">
    <citation type="submission" date="2024-07" db="EMBL/GenBank/DDBJ databases">
        <title>Section-level genome sequencing and comparative genomics of Aspergillus sections Usti and Cavernicolus.</title>
        <authorList>
            <consortium name="Lawrence Berkeley National Laboratory"/>
            <person name="Nybo J.L."/>
            <person name="Vesth T.C."/>
            <person name="Theobald S."/>
            <person name="Frisvad J.C."/>
            <person name="Larsen T.O."/>
            <person name="Kjaerboelling I."/>
            <person name="Rothschild-Mancinelli K."/>
            <person name="Lyhne E.K."/>
            <person name="Kogle M.E."/>
            <person name="Barry K."/>
            <person name="Clum A."/>
            <person name="Na H."/>
            <person name="Ledsgaard L."/>
            <person name="Lin J."/>
            <person name="Lipzen A."/>
            <person name="Kuo A."/>
            <person name="Riley R."/>
            <person name="Mondo S."/>
            <person name="LaButti K."/>
            <person name="Haridas S."/>
            <person name="Pangalinan J."/>
            <person name="Salamov A.A."/>
            <person name="Simmons B.A."/>
            <person name="Magnuson J.K."/>
            <person name="Chen J."/>
            <person name="Drula E."/>
            <person name="Henrissat B."/>
            <person name="Wiebenga A."/>
            <person name="Lubbers R.J."/>
            <person name="Gomes A.C."/>
            <person name="Makela M.R."/>
            <person name="Stajich J."/>
            <person name="Grigoriev I.V."/>
            <person name="Mortensen U.H."/>
            <person name="De vries R.P."/>
            <person name="Baker S.E."/>
            <person name="Andersen M.R."/>
        </authorList>
    </citation>
    <scope>NUCLEOTIDE SEQUENCE [LARGE SCALE GENOMIC DNA]</scope>
    <source>
        <strain evidence="10 11">CBS 600.67</strain>
    </source>
</reference>
<dbReference type="PANTHER" id="PTHR24305:SF210">
    <property type="entry name" value="CYTOCHROME P450 MONOOXYGENASE ASQL-RELATED"/>
    <property type="match status" value="1"/>
</dbReference>
<dbReference type="InterPro" id="IPR050121">
    <property type="entry name" value="Cytochrome_P450_monoxygenase"/>
</dbReference>
<gene>
    <name evidence="10" type="ORF">BDW59DRAFT_182055</name>
</gene>
<evidence type="ECO:0000256" key="5">
    <source>
        <dbReference type="ARBA" id="ARBA00023002"/>
    </source>
</evidence>
<dbReference type="SUPFAM" id="SSF48264">
    <property type="entry name" value="Cytochrome P450"/>
    <property type="match status" value="1"/>
</dbReference>
<evidence type="ECO:0000256" key="9">
    <source>
        <dbReference type="SAM" id="Phobius"/>
    </source>
</evidence>
<evidence type="ECO:0000313" key="11">
    <source>
        <dbReference type="Proteomes" id="UP001610335"/>
    </source>
</evidence>
<dbReference type="PANTHER" id="PTHR24305">
    <property type="entry name" value="CYTOCHROME P450"/>
    <property type="match status" value="1"/>
</dbReference>
<keyword evidence="7 8" id="KW-0503">Monooxygenase</keyword>
<dbReference type="PRINTS" id="PR00463">
    <property type="entry name" value="EP450I"/>
</dbReference>
<evidence type="ECO:0000313" key="10">
    <source>
        <dbReference type="EMBL" id="KAL2817755.1"/>
    </source>
</evidence>
<dbReference type="CDD" id="cd11058">
    <property type="entry name" value="CYP60B-like"/>
    <property type="match status" value="1"/>
</dbReference>
<dbReference type="EMBL" id="JBFXLS010000089">
    <property type="protein sequence ID" value="KAL2817755.1"/>
    <property type="molecule type" value="Genomic_DNA"/>
</dbReference>
<evidence type="ECO:0000256" key="3">
    <source>
        <dbReference type="ARBA" id="ARBA00022617"/>
    </source>
</evidence>
<dbReference type="InterPro" id="IPR001128">
    <property type="entry name" value="Cyt_P450"/>
</dbReference>
<keyword evidence="5 8" id="KW-0560">Oxidoreductase</keyword>
<keyword evidence="3 8" id="KW-0349">Heme</keyword>
<comment type="similarity">
    <text evidence="2 8">Belongs to the cytochrome P450 family.</text>
</comment>
<sequence>MSLVEILNSLLWICATYSILNIVYNLYFHPLSHFPGPKSWQCNSFLRFKASAQGKLEESIKEFHQRYGPVVRYSPNELSFTSPEAWKDIYGFHDNAPVKDPSFYGLIHLSRDRSHSIFTAGRAEHPRVRKALSYAFSERALRDQEPFVKAYVDLLIQRLRDLAPKTTTTTTTTTTQITPRTIDLVEWYNFTTFDIIGDLAIGQSFHCLRDSAYHAWVRGFWDTIKLGAFVRAMAMSTHAAFPQVLRLLAPASLKDARRRHLEFVGSHTEQRLAEGVMRQKPDFISYLLKSTKEKEKKDADMAEGLSAGEIEANTNFLLLAGTETTATALSGTTYYLLKSGDALRRATDEVRNAFRHEDEITFGAAAERLPYLQACLTEGLRIYPPGPIAAPRRTARGAVTVIGGYAVPGDVTVGVHAWSASHSAENFQRADEFLPERWLVGSDETSQFQGDRHAASQPFSFGPRNCLGKAFAYNEMRMILARVLWNFDLELSAESEGWEMQKVYTLWDKGPLMVRLRAVNQSS</sequence>
<keyword evidence="6 8" id="KW-0408">Iron</keyword>
<evidence type="ECO:0000256" key="2">
    <source>
        <dbReference type="ARBA" id="ARBA00010617"/>
    </source>
</evidence>
<keyword evidence="4 8" id="KW-0479">Metal-binding</keyword>